<dbReference type="Gene3D" id="3.40.50.300">
    <property type="entry name" value="P-loop containing nucleotide triphosphate hydrolases"/>
    <property type="match status" value="1"/>
</dbReference>
<evidence type="ECO:0000256" key="6">
    <source>
        <dbReference type="SAM" id="Coils"/>
    </source>
</evidence>
<reference evidence="10" key="2">
    <citation type="submission" date="2017-05" db="EMBL/GenBank/DDBJ databases">
        <title>Dechlorination kinetics govern the competition between two new strains of the genus Sulfurospirillum.</title>
        <authorList>
            <person name="Buttet G.F."/>
            <person name="Murray A.M."/>
            <person name="Goris T."/>
            <person name="Burion M."/>
            <person name="Lin B."/>
            <person name="Rolle M."/>
            <person name="Maillard J."/>
        </authorList>
    </citation>
    <scope>NUCLEOTIDE SEQUENCE [LARGE SCALE GENOMIC DNA]</scope>
    <source>
        <strain evidence="10">SL2-1</strain>
    </source>
</reference>
<dbReference type="Gene3D" id="1.10.8.60">
    <property type="match status" value="1"/>
</dbReference>
<name>A0A1Y0HNC8_9BACT</name>
<evidence type="ECO:0000256" key="3">
    <source>
        <dbReference type="ARBA" id="ARBA00023015"/>
    </source>
</evidence>
<dbReference type="GO" id="GO:0006355">
    <property type="term" value="P:regulation of DNA-templated transcription"/>
    <property type="evidence" value="ECO:0007669"/>
    <property type="project" value="InterPro"/>
</dbReference>
<accession>A0A6G9VPJ1</accession>
<dbReference type="InterPro" id="IPR025662">
    <property type="entry name" value="Sigma_54_int_dom_ATP-bd_1"/>
</dbReference>
<keyword evidence="4" id="KW-0238">DNA-binding</keyword>
<protein>
    <submittedName>
        <fullName evidence="8">Nitrogen fixation protein VnfA</fullName>
    </submittedName>
    <submittedName>
        <fullName evidence="9">Sigma 54-interacting transcriptional regulator</fullName>
    </submittedName>
</protein>
<keyword evidence="10" id="KW-1185">Reference proteome</keyword>
<dbReference type="InterPro" id="IPR003593">
    <property type="entry name" value="AAA+_ATPase"/>
</dbReference>
<dbReference type="InterPro" id="IPR002197">
    <property type="entry name" value="HTH_Fis"/>
</dbReference>
<dbReference type="InterPro" id="IPR058031">
    <property type="entry name" value="AAA_lid_NorR"/>
</dbReference>
<dbReference type="PROSITE" id="PS00675">
    <property type="entry name" value="SIGMA54_INTERACT_1"/>
    <property type="match status" value="1"/>
</dbReference>
<dbReference type="FunFam" id="3.40.50.300:FF:000006">
    <property type="entry name" value="DNA-binding transcriptional regulator NtrC"/>
    <property type="match status" value="1"/>
</dbReference>
<dbReference type="Pfam" id="PF01590">
    <property type="entry name" value="GAF"/>
    <property type="match status" value="1"/>
</dbReference>
<dbReference type="SUPFAM" id="SSF55781">
    <property type="entry name" value="GAF domain-like"/>
    <property type="match status" value="1"/>
</dbReference>
<dbReference type="InterPro" id="IPR009057">
    <property type="entry name" value="Homeodomain-like_sf"/>
</dbReference>
<dbReference type="PANTHER" id="PTHR32071:SF57">
    <property type="entry name" value="C4-DICARBOXYLATE TRANSPORT TRANSCRIPTIONAL REGULATORY PROTEIN DCTD"/>
    <property type="match status" value="1"/>
</dbReference>
<keyword evidence="1" id="KW-0547">Nucleotide-binding</keyword>
<dbReference type="InterPro" id="IPR025944">
    <property type="entry name" value="Sigma_54_int_dom_CS"/>
</dbReference>
<evidence type="ECO:0000256" key="5">
    <source>
        <dbReference type="ARBA" id="ARBA00023163"/>
    </source>
</evidence>
<feature type="domain" description="Sigma-54 factor interaction" evidence="7">
    <location>
        <begin position="202"/>
        <end position="430"/>
    </location>
</feature>
<keyword evidence="5" id="KW-0804">Transcription</keyword>
<dbReference type="Pfam" id="PF00158">
    <property type="entry name" value="Sigma54_activat"/>
    <property type="match status" value="1"/>
</dbReference>
<dbReference type="PROSITE" id="PS00676">
    <property type="entry name" value="SIGMA54_INTERACT_2"/>
    <property type="match status" value="1"/>
</dbReference>
<evidence type="ECO:0000259" key="7">
    <source>
        <dbReference type="PROSITE" id="PS50045"/>
    </source>
</evidence>
<proteinExistence type="predicted"/>
<evidence type="ECO:0000313" key="8">
    <source>
        <dbReference type="EMBL" id="ARU48864.1"/>
    </source>
</evidence>
<dbReference type="Proteomes" id="UP000502831">
    <property type="component" value="Chromosome"/>
</dbReference>
<evidence type="ECO:0000313" key="10">
    <source>
        <dbReference type="Proteomes" id="UP000196005"/>
    </source>
</evidence>
<reference evidence="9 11" key="1">
    <citation type="journal article" date="2017" name="Environ. Sci. Technol.">
        <title>Organohalide Respiration with Chlorinated Ethenes under Low pH Conditions.</title>
        <authorList>
            <person name="Yang Y."/>
            <person name="Capiro N.L."/>
            <person name="Marcet T.F."/>
            <person name="Yan J."/>
            <person name="Pennell K.D."/>
            <person name="Loffler F.E."/>
        </authorList>
    </citation>
    <scope>NUCLEOTIDE SEQUENCE [LARGE SCALE GENOMIC DNA]</scope>
    <source>
        <strain evidence="9 11">ACSDCE</strain>
    </source>
</reference>
<dbReference type="GO" id="GO:0043565">
    <property type="term" value="F:sequence-specific DNA binding"/>
    <property type="evidence" value="ECO:0007669"/>
    <property type="project" value="InterPro"/>
</dbReference>
<evidence type="ECO:0000256" key="2">
    <source>
        <dbReference type="ARBA" id="ARBA00022840"/>
    </source>
</evidence>
<evidence type="ECO:0000313" key="11">
    <source>
        <dbReference type="Proteomes" id="UP000502831"/>
    </source>
</evidence>
<evidence type="ECO:0000256" key="1">
    <source>
        <dbReference type="ARBA" id="ARBA00022741"/>
    </source>
</evidence>
<organism evidence="8 10">
    <name type="scientific">Sulfurospirillum diekertiae</name>
    <dbReference type="NCBI Taxonomy" id="1854492"/>
    <lineage>
        <taxon>Bacteria</taxon>
        <taxon>Pseudomonadati</taxon>
        <taxon>Campylobacterota</taxon>
        <taxon>Epsilonproteobacteria</taxon>
        <taxon>Campylobacterales</taxon>
        <taxon>Sulfurospirillaceae</taxon>
        <taxon>Sulfurospirillum</taxon>
    </lineage>
</organism>
<dbReference type="InterPro" id="IPR025943">
    <property type="entry name" value="Sigma_54_int_dom_ATP-bd_2"/>
</dbReference>
<dbReference type="EMBL" id="CP021416">
    <property type="protein sequence ID" value="ARU48864.1"/>
    <property type="molecule type" value="Genomic_DNA"/>
</dbReference>
<evidence type="ECO:0000256" key="4">
    <source>
        <dbReference type="ARBA" id="ARBA00023125"/>
    </source>
</evidence>
<dbReference type="OrthoDB" id="9814761at2"/>
<dbReference type="Proteomes" id="UP000196005">
    <property type="component" value="Chromosome"/>
</dbReference>
<dbReference type="InterPro" id="IPR029016">
    <property type="entry name" value="GAF-like_dom_sf"/>
</dbReference>
<dbReference type="SUPFAM" id="SSF46689">
    <property type="entry name" value="Homeodomain-like"/>
    <property type="match status" value="1"/>
</dbReference>
<keyword evidence="2" id="KW-0067">ATP-binding</keyword>
<feature type="coiled-coil region" evidence="6">
    <location>
        <begin position="168"/>
        <end position="195"/>
    </location>
</feature>
<dbReference type="InterPro" id="IPR003018">
    <property type="entry name" value="GAF"/>
</dbReference>
<dbReference type="Pfam" id="PF02954">
    <property type="entry name" value="HTH_8"/>
    <property type="match status" value="1"/>
</dbReference>
<dbReference type="Pfam" id="PF25601">
    <property type="entry name" value="AAA_lid_14"/>
    <property type="match status" value="1"/>
</dbReference>
<dbReference type="KEGG" id="suls:Sdiek1_1703"/>
<keyword evidence="6" id="KW-0175">Coiled coil</keyword>
<sequence length="512" mass="58399">MDTICISPIQDCPRYQELRVLYEIALALKGSELGIEIAFEKTLSLLKRHFYMDKSIYYALNDESNELEVLSSAGLSKRQEVLATYKVGEGATGLCAQFLEPVVIENIHQNILFLNKSCSLKKSEISYLAIPALSQNKLFGVLGVSLTQKSLCNIEEMVTILTITASLMAQSQQIYQTINDEKKRLKEEKLYYKEEILKQNEIIGYSPVIQDVLEIIGKVACTNSTIFISGETGTGKELIAKAIHNYSHRKEKPYIKLNCAAIPENLLETELFGHERGAFTDAKEMRKGRFELAHEGTLFLDEVGDLSLSLQAKLLRVLQEQEFERLGGTKTIKVDVRIVAATNRDIKEMVRQGSFREDLFYRLNVIPIHSPPLRDRGDDIILLACYFLERFCRRHGKERTLLPDAQMMLKEYTWPGNIRELENSMERIVLLAPSLHVNAQVIFSVLPAKTKIPTKEVETKADLEDLERQAIIRVLRESRGIKIKAAKKLGITNRQIGYKIQKYEICMQEYLE</sequence>
<keyword evidence="3" id="KW-0805">Transcription regulation</keyword>
<dbReference type="Gene3D" id="3.30.450.40">
    <property type="match status" value="1"/>
</dbReference>
<dbReference type="PRINTS" id="PR01590">
    <property type="entry name" value="HTHFIS"/>
</dbReference>
<dbReference type="AlphaFoldDB" id="A0A1Y0HNC8"/>
<dbReference type="RefSeq" id="WP_087438703.1">
    <property type="nucleotide sequence ID" value="NZ_CP021416.1"/>
</dbReference>
<dbReference type="PROSITE" id="PS00688">
    <property type="entry name" value="SIGMA54_INTERACT_3"/>
    <property type="match status" value="1"/>
</dbReference>
<dbReference type="Gene3D" id="1.10.10.60">
    <property type="entry name" value="Homeodomain-like"/>
    <property type="match status" value="1"/>
</dbReference>
<dbReference type="SMART" id="SM00382">
    <property type="entry name" value="AAA"/>
    <property type="match status" value="1"/>
</dbReference>
<dbReference type="GO" id="GO:0005524">
    <property type="term" value="F:ATP binding"/>
    <property type="evidence" value="ECO:0007669"/>
    <property type="project" value="UniProtKB-KW"/>
</dbReference>
<reference evidence="8" key="3">
    <citation type="journal article" date="2018" name="FEMS Microbiol. Ecol.">
        <title>Coexistence of two distinct Sulfurospirillum populations respiring tetrachloroethene-genomic and kinetic considerations. .</title>
        <authorList>
            <person name="Buttet G.F."/>
            <person name="Murray A.M."/>
            <person name="Goris T."/>
            <person name="Burion M."/>
            <person name="Jin B."/>
            <person name="Rolle M."/>
            <person name="Holliger C."/>
            <person name="Maillard J."/>
        </authorList>
    </citation>
    <scope>NUCLEOTIDE SEQUENCE</scope>
    <source>
        <strain evidence="8">SL2-1</strain>
    </source>
</reference>
<dbReference type="EMBL" id="CP039734">
    <property type="protein sequence ID" value="QIR74803.1"/>
    <property type="molecule type" value="Genomic_DNA"/>
</dbReference>
<evidence type="ECO:0000313" key="9">
    <source>
        <dbReference type="EMBL" id="QIR74803.1"/>
    </source>
</evidence>
<dbReference type="InterPro" id="IPR002078">
    <property type="entry name" value="Sigma_54_int"/>
</dbReference>
<dbReference type="SUPFAM" id="SSF52540">
    <property type="entry name" value="P-loop containing nucleoside triphosphate hydrolases"/>
    <property type="match status" value="1"/>
</dbReference>
<dbReference type="PROSITE" id="PS50045">
    <property type="entry name" value="SIGMA54_INTERACT_4"/>
    <property type="match status" value="1"/>
</dbReference>
<dbReference type="PANTHER" id="PTHR32071">
    <property type="entry name" value="TRANSCRIPTIONAL REGULATORY PROTEIN"/>
    <property type="match status" value="1"/>
</dbReference>
<dbReference type="CDD" id="cd00009">
    <property type="entry name" value="AAA"/>
    <property type="match status" value="1"/>
</dbReference>
<gene>
    <name evidence="9" type="ORF">FA584_00640</name>
    <name evidence="8" type="ORF">Sdiek1_1703</name>
</gene>
<accession>A0A1Y0HNC8</accession>
<reference evidence="9" key="4">
    <citation type="submission" date="2020-08" db="EMBL/GenBank/DDBJ databases">
        <authorList>
            <person name="Yang Y."/>
            <person name="Huo L."/>
            <person name="Yan J."/>
        </authorList>
    </citation>
    <scope>NUCLEOTIDE SEQUENCE</scope>
    <source>
        <strain evidence="9">ACSDCE</strain>
    </source>
</reference>
<dbReference type="InterPro" id="IPR027417">
    <property type="entry name" value="P-loop_NTPase"/>
</dbReference>